<dbReference type="InterPro" id="IPR029062">
    <property type="entry name" value="Class_I_gatase-like"/>
</dbReference>
<keyword evidence="3" id="KW-0732">Signal</keyword>
<keyword evidence="6" id="KW-1185">Reference proteome</keyword>
<dbReference type="GeneID" id="9046114"/>
<feature type="active site" description="Proton donor" evidence="1">
    <location>
        <position position="245"/>
    </location>
</feature>
<comment type="catalytic activity">
    <reaction evidence="2">
        <text>(6S)-5,6,7,8-tetrahydrofolyl-(gamma-L-Glu)(n) + (n-1) H2O = (6S)-5,6,7,8-tetrahydrofolate + (n-1) L-glutamate</text>
        <dbReference type="Rhea" id="RHEA:56784"/>
        <dbReference type="Rhea" id="RHEA-COMP:14738"/>
        <dbReference type="ChEBI" id="CHEBI:15377"/>
        <dbReference type="ChEBI" id="CHEBI:29985"/>
        <dbReference type="ChEBI" id="CHEBI:57453"/>
        <dbReference type="ChEBI" id="CHEBI:141005"/>
        <dbReference type="EC" id="3.4.19.9"/>
    </reaction>
</comment>
<dbReference type="InterPro" id="IPR015527">
    <property type="entry name" value="Pept_C26_g-glut_hydrolase"/>
</dbReference>
<evidence type="ECO:0000259" key="4">
    <source>
        <dbReference type="Pfam" id="PF00117"/>
    </source>
</evidence>
<name>C5KJP8_PERM5</name>
<dbReference type="InParanoid" id="C5KJP8"/>
<dbReference type="EC" id="3.4.19.9" evidence="2"/>
<dbReference type="InterPro" id="IPR017926">
    <property type="entry name" value="GATASE"/>
</dbReference>
<feature type="active site" description="Nucleophile" evidence="1 2">
    <location>
        <position position="130"/>
    </location>
</feature>
<evidence type="ECO:0000256" key="1">
    <source>
        <dbReference type="PIRSR" id="PIRSR615527-1"/>
    </source>
</evidence>
<evidence type="ECO:0000256" key="3">
    <source>
        <dbReference type="SAM" id="SignalP"/>
    </source>
</evidence>
<evidence type="ECO:0000313" key="6">
    <source>
        <dbReference type="Proteomes" id="UP000007800"/>
    </source>
</evidence>
<dbReference type="Pfam" id="PF00117">
    <property type="entry name" value="GATase"/>
    <property type="match status" value="1"/>
</dbReference>
<dbReference type="GO" id="GO:0034722">
    <property type="term" value="F:gamma-glutamyl-peptidase activity"/>
    <property type="evidence" value="ECO:0007669"/>
    <property type="project" value="UniProtKB-UniRule"/>
</dbReference>
<dbReference type="OrthoDB" id="64220at2759"/>
<feature type="chain" id="PRO_5002953931" description="folate gamma-glutamyl hydrolase" evidence="3">
    <location>
        <begin position="19"/>
        <end position="334"/>
    </location>
</feature>
<dbReference type="PROSITE" id="PS51273">
    <property type="entry name" value="GATASE_TYPE_1"/>
    <property type="match status" value="1"/>
</dbReference>
<dbReference type="EMBL" id="GG673606">
    <property type="protein sequence ID" value="EER15382.1"/>
    <property type="molecule type" value="Genomic_DNA"/>
</dbReference>
<sequence length="334" mass="37243">MLTRLITQLCVIVTLAAAFSGLRGLEGDFIRSPVVGILAHPPTKYIPYPYVLEYNVKYLESVGIQAVPLHYDDPNLKSLLAKISGVLFTGGSLDADLRFGHPYVDAAKMIYDYAVDRYANNDPFPIFGICEGHQLLALLAAGTHEVILESQYTTRNVALPIKFVKKGGDMLKSLPRHVREILQTQNVTANIHSNGVPPEMWKTYKQLREQFKMTSTSEDPVNHKIFSASMESRAGRAPMYSVEFHPEMINYVWHPALTGALPKTAESALAANSLALFIGKIYRGKPHRFDDLTQLAKAFFHKESLLCPTDAVLVQGFCHYNISSHHLTTGWTLV</sequence>
<evidence type="ECO:0000256" key="2">
    <source>
        <dbReference type="PROSITE-ProRule" id="PRU00607"/>
    </source>
</evidence>
<dbReference type="GO" id="GO:0005773">
    <property type="term" value="C:vacuole"/>
    <property type="evidence" value="ECO:0007669"/>
    <property type="project" value="TreeGrafter"/>
</dbReference>
<feature type="active site" evidence="2">
    <location>
        <position position="245"/>
    </location>
</feature>
<accession>C5KJP8</accession>
<dbReference type="OMA" id="EPVSSHF"/>
<dbReference type="PROSITE" id="PS51275">
    <property type="entry name" value="PEPTIDASE_C26_GGH"/>
    <property type="match status" value="1"/>
</dbReference>
<organism evidence="6">
    <name type="scientific">Perkinsus marinus (strain ATCC 50983 / TXsc)</name>
    <dbReference type="NCBI Taxonomy" id="423536"/>
    <lineage>
        <taxon>Eukaryota</taxon>
        <taxon>Sar</taxon>
        <taxon>Alveolata</taxon>
        <taxon>Perkinsozoa</taxon>
        <taxon>Perkinsea</taxon>
        <taxon>Perkinsida</taxon>
        <taxon>Perkinsidae</taxon>
        <taxon>Perkinsus</taxon>
    </lineage>
</organism>
<protein>
    <recommendedName>
        <fullName evidence="2">folate gamma-glutamyl hydrolase</fullName>
        <ecNumber evidence="2">3.4.19.9</ecNumber>
    </recommendedName>
</protein>
<dbReference type="SUPFAM" id="SSF52317">
    <property type="entry name" value="Class I glutamine amidotransferase-like"/>
    <property type="match status" value="1"/>
</dbReference>
<evidence type="ECO:0000313" key="5">
    <source>
        <dbReference type="EMBL" id="EER15382.1"/>
    </source>
</evidence>
<dbReference type="RefSeq" id="XP_002783586.1">
    <property type="nucleotide sequence ID" value="XM_002783540.1"/>
</dbReference>
<dbReference type="PANTHER" id="PTHR11315">
    <property type="entry name" value="PROTEASE FAMILY C26 GAMMA-GLUTAMYL HYDROLASE"/>
    <property type="match status" value="1"/>
</dbReference>
<feature type="domain" description="Glutamine amidotransferase" evidence="4">
    <location>
        <begin position="56"/>
        <end position="250"/>
    </location>
</feature>
<gene>
    <name evidence="5" type="ORF">Pmar_PMAR001436</name>
</gene>
<keyword evidence="2 5" id="KW-0378">Hydrolase</keyword>
<dbReference type="Proteomes" id="UP000007800">
    <property type="component" value="Unassembled WGS sequence"/>
</dbReference>
<dbReference type="PANTHER" id="PTHR11315:SF0">
    <property type="entry name" value="FOLATE GAMMA-GLUTAMYL HYDROLASE"/>
    <property type="match status" value="1"/>
</dbReference>
<feature type="signal peptide" evidence="3">
    <location>
        <begin position="1"/>
        <end position="18"/>
    </location>
</feature>
<reference evidence="5 6" key="1">
    <citation type="submission" date="2008-07" db="EMBL/GenBank/DDBJ databases">
        <authorList>
            <person name="El-Sayed N."/>
            <person name="Caler E."/>
            <person name="Inman J."/>
            <person name="Amedeo P."/>
            <person name="Hass B."/>
            <person name="Wortman J."/>
        </authorList>
    </citation>
    <scope>NUCLEOTIDE SEQUENCE [LARGE SCALE GENOMIC DNA]</scope>
    <source>
        <strain evidence="6">ATCC 50983 / TXsc</strain>
    </source>
</reference>
<dbReference type="Gene3D" id="3.40.50.880">
    <property type="match status" value="1"/>
</dbReference>
<dbReference type="AlphaFoldDB" id="C5KJP8"/>
<proteinExistence type="predicted"/>
<dbReference type="GO" id="GO:0046900">
    <property type="term" value="P:tetrahydrofolylpolyglutamate metabolic process"/>
    <property type="evidence" value="ECO:0007669"/>
    <property type="project" value="TreeGrafter"/>
</dbReference>